<dbReference type="PANTHER" id="PTHR23130:SF175">
    <property type="entry name" value="CYTOCHROME B561 AND DOMON DOMAIN-CONTAINING PROTEIN"/>
    <property type="match status" value="1"/>
</dbReference>
<keyword evidence="7 8" id="KW-0472">Membrane</keyword>
<accession>A0A5N6RSW5</accession>
<feature type="binding site" description="axial binding residue" evidence="9">
    <location>
        <position position="221"/>
    </location>
    <ligand>
        <name>heme b</name>
        <dbReference type="ChEBI" id="CHEBI:60344"/>
        <label>1</label>
    </ligand>
    <ligandPart>
        <name>Fe</name>
        <dbReference type="ChEBI" id="CHEBI:18248"/>
    </ligandPart>
</feature>
<dbReference type="OrthoDB" id="19261at2759"/>
<dbReference type="GO" id="GO:0016020">
    <property type="term" value="C:membrane"/>
    <property type="evidence" value="ECO:0007669"/>
    <property type="project" value="UniProtKB-SubCell"/>
</dbReference>
<keyword evidence="15" id="KW-1185">Reference proteome</keyword>
<evidence type="ECO:0000256" key="3">
    <source>
        <dbReference type="ARBA" id="ARBA00022692"/>
    </source>
</evidence>
<dbReference type="GO" id="GO:0046872">
    <property type="term" value="F:metal ion binding"/>
    <property type="evidence" value="ECO:0007669"/>
    <property type="project" value="UniProtKB-KW"/>
</dbReference>
<feature type="transmembrane region" description="Helical" evidence="10">
    <location>
        <begin position="328"/>
        <end position="346"/>
    </location>
</feature>
<evidence type="ECO:0000313" key="14">
    <source>
        <dbReference type="EMBL" id="KAE8125508.1"/>
    </source>
</evidence>
<dbReference type="InterPro" id="IPR045265">
    <property type="entry name" value="AIR12_DOMON"/>
</dbReference>
<keyword evidence="4 11" id="KW-0732">Signal</keyword>
<evidence type="ECO:0000256" key="5">
    <source>
        <dbReference type="ARBA" id="ARBA00022982"/>
    </source>
</evidence>
<proteinExistence type="predicted"/>
<dbReference type="EMBL" id="CM017328">
    <property type="protein sequence ID" value="KAE8125508.1"/>
    <property type="molecule type" value="Genomic_DNA"/>
</dbReference>
<dbReference type="InterPro" id="IPR017214">
    <property type="entry name" value="UCP037471"/>
</dbReference>
<evidence type="ECO:0000256" key="10">
    <source>
        <dbReference type="SAM" id="Phobius"/>
    </source>
</evidence>
<dbReference type="CDD" id="cd08760">
    <property type="entry name" value="Cyt_b561_FRRS1_like"/>
    <property type="match status" value="1"/>
</dbReference>
<feature type="transmembrane region" description="Helical" evidence="10">
    <location>
        <begin position="254"/>
        <end position="278"/>
    </location>
</feature>
<reference evidence="14 15" key="1">
    <citation type="submission" date="2019-06" db="EMBL/GenBank/DDBJ databases">
        <title>A chromosomal-level reference genome of Carpinus fangiana (Coryloideae, Betulaceae).</title>
        <authorList>
            <person name="Yang X."/>
            <person name="Wang Z."/>
            <person name="Zhang L."/>
            <person name="Hao G."/>
            <person name="Liu J."/>
            <person name="Yang Y."/>
        </authorList>
    </citation>
    <scope>NUCLEOTIDE SEQUENCE [LARGE SCALE GENOMIC DNA]</scope>
    <source>
        <strain evidence="14">Cfa_2016G</strain>
        <tissue evidence="14">Leaf</tissue>
    </source>
</reference>
<feature type="transmembrane region" description="Helical" evidence="10">
    <location>
        <begin position="290"/>
        <end position="308"/>
    </location>
</feature>
<dbReference type="PANTHER" id="PTHR23130">
    <property type="entry name" value="CYTOCHROME B561 AND DOMON DOMAIN-CONTAINING PROTEIN"/>
    <property type="match status" value="1"/>
</dbReference>
<name>A0A5N6RSW5_9ROSI</name>
<gene>
    <name evidence="14" type="ORF">FH972_020307</name>
</gene>
<evidence type="ECO:0000256" key="7">
    <source>
        <dbReference type="ARBA" id="ARBA00023136"/>
    </source>
</evidence>
<feature type="chain" id="PRO_5024306714" description="Cytochrome b561 and DOMON domain-containing protein" evidence="11">
    <location>
        <begin position="26"/>
        <end position="395"/>
    </location>
</feature>
<evidence type="ECO:0000313" key="15">
    <source>
        <dbReference type="Proteomes" id="UP000327013"/>
    </source>
</evidence>
<evidence type="ECO:0000259" key="12">
    <source>
        <dbReference type="PROSITE" id="PS50836"/>
    </source>
</evidence>
<evidence type="ECO:0000256" key="6">
    <source>
        <dbReference type="ARBA" id="ARBA00022989"/>
    </source>
</evidence>
<keyword evidence="2 8" id="KW-0813">Transport</keyword>
<feature type="binding site" description="axial binding residue" evidence="9">
    <location>
        <position position="290"/>
    </location>
    <ligand>
        <name>heme b</name>
        <dbReference type="ChEBI" id="CHEBI:60344"/>
        <label>1</label>
    </ligand>
    <ligandPart>
        <name>Fe</name>
        <dbReference type="ChEBI" id="CHEBI:18248"/>
    </ligandPart>
</feature>
<keyword evidence="9" id="KW-0479">Metal-binding</keyword>
<dbReference type="PIRSF" id="PIRSF037471">
    <property type="entry name" value="UCP037471"/>
    <property type="match status" value="1"/>
</dbReference>
<feature type="binding site" description="axial binding residue" evidence="9">
    <location>
        <position position="257"/>
    </location>
    <ligand>
        <name>heme b</name>
        <dbReference type="ChEBI" id="CHEBI:60344"/>
        <label>1</label>
    </ligand>
    <ligandPart>
        <name>Fe</name>
        <dbReference type="ChEBI" id="CHEBI:18248"/>
    </ligandPart>
</feature>
<feature type="signal peptide" evidence="11">
    <location>
        <begin position="1"/>
        <end position="25"/>
    </location>
</feature>
<dbReference type="Gene3D" id="1.20.120.1770">
    <property type="match status" value="1"/>
</dbReference>
<evidence type="ECO:0000256" key="2">
    <source>
        <dbReference type="ARBA" id="ARBA00022448"/>
    </source>
</evidence>
<evidence type="ECO:0000256" key="8">
    <source>
        <dbReference type="PIRNR" id="PIRNR037471"/>
    </source>
</evidence>
<keyword evidence="5 8" id="KW-0249">Electron transport</keyword>
<evidence type="ECO:0000256" key="9">
    <source>
        <dbReference type="PIRSR" id="PIRSR037471-1"/>
    </source>
</evidence>
<protein>
    <recommendedName>
        <fullName evidence="8">Cytochrome b561 and DOMON domain-containing protein</fullName>
    </recommendedName>
</protein>
<feature type="transmembrane region" description="Helical" evidence="10">
    <location>
        <begin position="223"/>
        <end position="242"/>
    </location>
</feature>
<dbReference type="PROSITE" id="PS50939">
    <property type="entry name" value="CYTOCHROME_B561"/>
    <property type="match status" value="1"/>
</dbReference>
<dbReference type="AlphaFoldDB" id="A0A5N6RSW5"/>
<keyword evidence="6 10" id="KW-1133">Transmembrane helix</keyword>
<dbReference type="Pfam" id="PF04526">
    <property type="entry name" value="DUF568"/>
    <property type="match status" value="1"/>
</dbReference>
<evidence type="ECO:0000259" key="13">
    <source>
        <dbReference type="PROSITE" id="PS50939"/>
    </source>
</evidence>
<sequence>MSSSTKPAILSTLAYLSLFFSIALSSCSDGFNNKAKDVNITNCKELTTLGAEFGWSYTSSGLNGTKVHIILGARLQSEMGWLAWGVNPGKRPQMVGTRAVIGIRQQNKSLVIKTYNITKDTKLGCQLLPSDNIGVEVSNAKIEYMQETSYLVIHAAMILPLEKYNISELNHVWQVGHYAEDLQPAMHPTALQNVDSTETIDLATGHARSAGHHRRHLRMVHGILNMVGWGTLLPVGVIIARYSRRHPIKYRHWFVLHAGCQITGYVLGTTGWAIGLWLGHASKYYTFHTHRLLAMFIFTFTTLQMLALRFRLKENDEYRKHWNMYHHFLGYALLATIAVNIFQGIAILEPNRTWKSAYIGILGSLAAITLAFEVFTWAKFLVDKKRSKNTQPKPL</sequence>
<dbReference type="Proteomes" id="UP000327013">
    <property type="component" value="Chromosome 8"/>
</dbReference>
<evidence type="ECO:0000256" key="1">
    <source>
        <dbReference type="ARBA" id="ARBA00004370"/>
    </source>
</evidence>
<dbReference type="InterPro" id="IPR005018">
    <property type="entry name" value="DOMON_domain"/>
</dbReference>
<feature type="domain" description="DOMON" evidence="12">
    <location>
        <begin position="49"/>
        <end position="176"/>
    </location>
</feature>
<keyword evidence="3 10" id="KW-0812">Transmembrane</keyword>
<comment type="cofactor">
    <cofactor evidence="8">
        <name>heme b</name>
        <dbReference type="ChEBI" id="CHEBI:60344"/>
    </cofactor>
    <text evidence="8">Binds 2 heme b groups non-covalently.</text>
</comment>
<dbReference type="PROSITE" id="PS51257">
    <property type="entry name" value="PROKAR_LIPOPROTEIN"/>
    <property type="match status" value="1"/>
</dbReference>
<organism evidence="14 15">
    <name type="scientific">Carpinus fangiana</name>
    <dbReference type="NCBI Taxonomy" id="176857"/>
    <lineage>
        <taxon>Eukaryota</taxon>
        <taxon>Viridiplantae</taxon>
        <taxon>Streptophyta</taxon>
        <taxon>Embryophyta</taxon>
        <taxon>Tracheophyta</taxon>
        <taxon>Spermatophyta</taxon>
        <taxon>Magnoliopsida</taxon>
        <taxon>eudicotyledons</taxon>
        <taxon>Gunneridae</taxon>
        <taxon>Pentapetalae</taxon>
        <taxon>rosids</taxon>
        <taxon>fabids</taxon>
        <taxon>Fagales</taxon>
        <taxon>Betulaceae</taxon>
        <taxon>Carpinus</taxon>
    </lineage>
</organism>
<evidence type="ECO:0000256" key="11">
    <source>
        <dbReference type="SAM" id="SignalP"/>
    </source>
</evidence>
<keyword evidence="9" id="KW-0408">Iron</keyword>
<comment type="subcellular location">
    <subcellularLocation>
        <location evidence="1">Membrane</location>
    </subcellularLocation>
</comment>
<evidence type="ECO:0000256" key="4">
    <source>
        <dbReference type="ARBA" id="ARBA00022729"/>
    </source>
</evidence>
<dbReference type="InterPro" id="IPR006593">
    <property type="entry name" value="Cyt_b561/ferric_Rdtase_TM"/>
</dbReference>
<feature type="domain" description="Cytochrome b561" evidence="13">
    <location>
        <begin position="183"/>
        <end position="381"/>
    </location>
</feature>
<feature type="transmembrane region" description="Helical" evidence="10">
    <location>
        <begin position="358"/>
        <end position="378"/>
    </location>
</feature>
<feature type="binding site" description="axial binding residue" evidence="9">
    <location>
        <position position="326"/>
    </location>
    <ligand>
        <name>heme b</name>
        <dbReference type="ChEBI" id="CHEBI:60344"/>
        <label>1</label>
    </ligand>
    <ligandPart>
        <name>Fe</name>
        <dbReference type="ChEBI" id="CHEBI:18248"/>
    </ligandPart>
</feature>
<dbReference type="SMART" id="SM00665">
    <property type="entry name" value="B561"/>
    <property type="match status" value="1"/>
</dbReference>
<dbReference type="PROSITE" id="PS50836">
    <property type="entry name" value="DOMON"/>
    <property type="match status" value="1"/>
</dbReference>